<dbReference type="InterPro" id="IPR014755">
    <property type="entry name" value="Cu-Rt/internalin_Ig-like"/>
</dbReference>
<evidence type="ECO:0000256" key="2">
    <source>
        <dbReference type="SAM" id="SignalP"/>
    </source>
</evidence>
<sequence length="1104" mass="118468">MKRALAVLLTAAMAMELSISTALAQSPDEIARADQAWHIITVDSVTPSSGSEDIDIQPQLSMAFREAVSKGKGHITIKKRSGEAVETIAVDSDQLRLDDKQTKAIITPSVKLDYRTTYTVQVDYGAFTSEHGEFLGIYDPAVWSFTTKAEQGIPVLEQLAPARGQKDVRVDANLALTFNEPVWKSEGSILIRTANDGKVYEAISASSNRIGGDGTRMITIDPVLDMKPDTEYIVEITAGALRNGSKQAYPGLQGDNVWRFMTGKQDVTAPVLLSASMQNADTIRLTYNEALDPASVPPESRFSVTVNGDSRSIANVAVAGSAVDVKLKSGIAYGQVVRISYTPGKDRNIQDAAGNAAAALDRTPVSDTTDATLPKLQQVTAKGTQIVFEFNKELDAVSSKAADQFTVRVDGKTRAVTRISQDGRKVTLSLLHLITNGQVVKIRYAPDRYPLQDRAGNPVPVISEQYVRNVNDTKPPVLEAAEVNGSVLRLVYNEGLAADQVPHRSHYSVLVNRTARYVQTVQIRGNAVELALDSSVSDHDEVTVSYAPADPRLTDLSGNAAAAFTLAKVANKTDNEAPVLRSASVKGATVTLNFSEKLRESPAPASSQFSVQADHASMRVKSASVKGDKVTLALDESVNPYSAVTVSYSPGTNPLRDLNGNAVSSFANAAAANETDGSVRPGDIQPASHDWFLDSGWYLLSSSAAETSSDRSRYGQSVRQYTLPASKLKSSFDYVMHNGTRNHLAFEVPASEPAAMVAVPLSALKDVYSKANDAVFSIRYGDILYSVPLRELDFGRLEREWGGSAAYLLLQAEKAGGADANALTSYLQATGANIRVQPVDFYASTFAGSTSPRALEAQLEYKVRTTGYVDSGNASAVRYDAALAKAGFVPTVMKQGAGVTVFGFLFKGNQAVAMMDRSKDFQDIRSHWAREAIRELASKYIIEGVSSTAFAPNANITRAQFATLLARSLGLQGDPSAAAGYRDVSTSSKLAPYIGAATKAGIIGGFEDRTFRPNESINREQMALMLVRAMDYAGYAVTADPAALNKFKDRDQIGRYAVTGVGKAVTSGIVKGMTSSTFDPKGTATRAQAAAMLKRMLQQIQYLG</sequence>
<reference evidence="4 7" key="2">
    <citation type="submission" date="2022-05" db="EMBL/GenBank/DDBJ databases">
        <title>Genome Sequencing of Bee-Associated Microbes.</title>
        <authorList>
            <person name="Dunlap C."/>
        </authorList>
    </citation>
    <scope>NUCLEOTIDE SEQUENCE [LARGE SCALE GENOMIC DNA]</scope>
    <source>
        <strain evidence="4 7">NRRL B-14613</strain>
    </source>
</reference>
<dbReference type="NCBIfam" id="TIGR02059">
    <property type="entry name" value="swm_rep_I"/>
    <property type="match status" value="4"/>
</dbReference>
<dbReference type="PROSITE" id="PS51272">
    <property type="entry name" value="SLH"/>
    <property type="match status" value="3"/>
</dbReference>
<feature type="chain" id="PRO_5042812462" evidence="2">
    <location>
        <begin position="25"/>
        <end position="1104"/>
    </location>
</feature>
<gene>
    <name evidence="5" type="ORF">FLT43_24765</name>
    <name evidence="4" type="ORF">M5W83_23945</name>
</gene>
<dbReference type="InterPro" id="IPR028059">
    <property type="entry name" value="SWM_rpt"/>
</dbReference>
<dbReference type="Proteomes" id="UP001209276">
    <property type="component" value="Unassembled WGS sequence"/>
</dbReference>
<dbReference type="InterPro" id="IPR001119">
    <property type="entry name" value="SLH_dom"/>
</dbReference>
<keyword evidence="1 2" id="KW-0732">Signal</keyword>
<dbReference type="EMBL" id="CP041405">
    <property type="protein sequence ID" value="QDM46311.1"/>
    <property type="molecule type" value="Genomic_DNA"/>
</dbReference>
<evidence type="ECO:0000313" key="6">
    <source>
        <dbReference type="Proteomes" id="UP000315377"/>
    </source>
</evidence>
<dbReference type="InterPro" id="IPR051465">
    <property type="entry name" value="Cell_Envelope_Struct_Comp"/>
</dbReference>
<dbReference type="PANTHER" id="PTHR43308:SF5">
    <property type="entry name" value="S-LAYER PROTEIN _ PEPTIDOGLYCAN ENDO-BETA-N-ACETYLGLUCOSAMINIDASE"/>
    <property type="match status" value="1"/>
</dbReference>
<evidence type="ECO:0000313" key="7">
    <source>
        <dbReference type="Proteomes" id="UP001209276"/>
    </source>
</evidence>
<reference evidence="5 6" key="1">
    <citation type="submission" date="2019-07" db="EMBL/GenBank/DDBJ databases">
        <title>Paenibacillus thiaminolyticus NRRL B-4156.</title>
        <authorList>
            <person name="Hehnly C."/>
            <person name="Zhang L."/>
        </authorList>
    </citation>
    <scope>NUCLEOTIDE SEQUENCE [LARGE SCALE GENOMIC DNA]</scope>
    <source>
        <strain evidence="5 6">NRRL B-4156</strain>
    </source>
</reference>
<dbReference type="RefSeq" id="WP_087441605.1">
    <property type="nucleotide sequence ID" value="NZ_CABMNB010000021.1"/>
</dbReference>
<dbReference type="Pfam" id="PF00395">
    <property type="entry name" value="SLH"/>
    <property type="match status" value="3"/>
</dbReference>
<evidence type="ECO:0000313" key="4">
    <source>
        <dbReference type="EMBL" id="MCY9610203.1"/>
    </source>
</evidence>
<feature type="signal peptide" evidence="2">
    <location>
        <begin position="1"/>
        <end position="24"/>
    </location>
</feature>
<evidence type="ECO:0000259" key="3">
    <source>
        <dbReference type="PROSITE" id="PS51272"/>
    </source>
</evidence>
<name>A0AAP9J2Q1_PANTH</name>
<dbReference type="AlphaFoldDB" id="A0AAP9J2Q1"/>
<dbReference type="InterPro" id="IPR032812">
    <property type="entry name" value="SbsA_Ig"/>
</dbReference>
<dbReference type="InterPro" id="IPR011801">
    <property type="entry name" value="Swm_rep_I_cyn"/>
</dbReference>
<proteinExistence type="predicted"/>
<dbReference type="Proteomes" id="UP000315377">
    <property type="component" value="Chromosome"/>
</dbReference>
<dbReference type="EMBL" id="JAMDMM010000050">
    <property type="protein sequence ID" value="MCY9610203.1"/>
    <property type="molecule type" value="Genomic_DNA"/>
</dbReference>
<accession>A0AAP9J2Q1</accession>
<dbReference type="PANTHER" id="PTHR43308">
    <property type="entry name" value="OUTER MEMBRANE PROTEIN ALPHA-RELATED"/>
    <property type="match status" value="1"/>
</dbReference>
<evidence type="ECO:0000313" key="5">
    <source>
        <dbReference type="EMBL" id="QDM46311.1"/>
    </source>
</evidence>
<feature type="domain" description="SLH" evidence="3">
    <location>
        <begin position="1044"/>
        <end position="1104"/>
    </location>
</feature>
<dbReference type="Pfam" id="PF13205">
    <property type="entry name" value="Big_5"/>
    <property type="match status" value="2"/>
</dbReference>
<organism evidence="5 6">
    <name type="scientific">Paenibacillus thiaminolyticus</name>
    <name type="common">Bacillus thiaminolyticus</name>
    <dbReference type="NCBI Taxonomy" id="49283"/>
    <lineage>
        <taxon>Bacteria</taxon>
        <taxon>Bacillati</taxon>
        <taxon>Bacillota</taxon>
        <taxon>Bacilli</taxon>
        <taxon>Bacillales</taxon>
        <taxon>Paenibacillaceae</taxon>
        <taxon>Paenibacillus</taxon>
    </lineage>
</organism>
<feature type="domain" description="SLH" evidence="3">
    <location>
        <begin position="980"/>
        <end position="1040"/>
    </location>
</feature>
<feature type="domain" description="SLH" evidence="3">
    <location>
        <begin position="916"/>
        <end position="979"/>
    </location>
</feature>
<dbReference type="Pfam" id="PF13753">
    <property type="entry name" value="SWM_repeat"/>
    <property type="match status" value="4"/>
</dbReference>
<protein>
    <submittedName>
        <fullName evidence="4">Ig-like domain-containing protein</fullName>
    </submittedName>
</protein>
<dbReference type="GeneID" id="76999175"/>
<dbReference type="Gene3D" id="2.60.40.1220">
    <property type="match status" value="3"/>
</dbReference>
<evidence type="ECO:0000256" key="1">
    <source>
        <dbReference type="ARBA" id="ARBA00022729"/>
    </source>
</evidence>
<keyword evidence="7" id="KW-1185">Reference proteome</keyword>